<accession>A0A974DG26</accession>
<organism evidence="2 3">
    <name type="scientific">Xenopus laevis</name>
    <name type="common">African clawed frog</name>
    <dbReference type="NCBI Taxonomy" id="8355"/>
    <lineage>
        <taxon>Eukaryota</taxon>
        <taxon>Metazoa</taxon>
        <taxon>Chordata</taxon>
        <taxon>Craniata</taxon>
        <taxon>Vertebrata</taxon>
        <taxon>Euteleostomi</taxon>
        <taxon>Amphibia</taxon>
        <taxon>Batrachia</taxon>
        <taxon>Anura</taxon>
        <taxon>Pipoidea</taxon>
        <taxon>Pipidae</taxon>
        <taxon>Xenopodinae</taxon>
        <taxon>Xenopus</taxon>
        <taxon>Xenopus</taxon>
    </lineage>
</organism>
<evidence type="ECO:0008006" key="4">
    <source>
        <dbReference type="Google" id="ProtNLM"/>
    </source>
</evidence>
<reference evidence="3" key="1">
    <citation type="journal article" date="2016" name="Nature">
        <title>Genome evolution in the allotetraploid frog Xenopus laevis.</title>
        <authorList>
            <person name="Session A.M."/>
            <person name="Uno Y."/>
            <person name="Kwon T."/>
            <person name="Chapman J.A."/>
            <person name="Toyoda A."/>
            <person name="Takahashi S."/>
            <person name="Fukui A."/>
            <person name="Hikosaka A."/>
            <person name="Suzuki A."/>
            <person name="Kondo M."/>
            <person name="van Heeringen S.J."/>
            <person name="Quigley I."/>
            <person name="Heinz S."/>
            <person name="Ogino H."/>
            <person name="Ochi H."/>
            <person name="Hellsten U."/>
            <person name="Lyons J.B."/>
            <person name="Simakov O."/>
            <person name="Putnam N."/>
            <person name="Stites J."/>
            <person name="Kuroki Y."/>
            <person name="Tanaka T."/>
            <person name="Michiue T."/>
            <person name="Watanabe M."/>
            <person name="Bogdanovic O."/>
            <person name="Lister R."/>
            <person name="Georgiou G."/>
            <person name="Paranjpe S.S."/>
            <person name="van Kruijsbergen I."/>
            <person name="Shu S."/>
            <person name="Carlson J."/>
            <person name="Kinoshita T."/>
            <person name="Ohta Y."/>
            <person name="Mawaribuchi S."/>
            <person name="Jenkins J."/>
            <person name="Grimwood J."/>
            <person name="Schmutz J."/>
            <person name="Mitros T."/>
            <person name="Mozaffari S.V."/>
            <person name="Suzuki Y."/>
            <person name="Haramoto Y."/>
            <person name="Yamamoto T.S."/>
            <person name="Takagi C."/>
            <person name="Heald R."/>
            <person name="Miller K."/>
            <person name="Haudenschild C."/>
            <person name="Kitzman J."/>
            <person name="Nakayama T."/>
            <person name="Izutsu Y."/>
            <person name="Robert J."/>
            <person name="Fortriede J."/>
            <person name="Burns K."/>
            <person name="Lotay V."/>
            <person name="Karimi K."/>
            <person name="Yasuoka Y."/>
            <person name="Dichmann D.S."/>
            <person name="Flajnik M.F."/>
            <person name="Houston D.W."/>
            <person name="Shendure J."/>
            <person name="DuPasquier L."/>
            <person name="Vize P.D."/>
            <person name="Zorn A.M."/>
            <person name="Ito M."/>
            <person name="Marcotte E.M."/>
            <person name="Wallingford J.B."/>
            <person name="Ito Y."/>
            <person name="Asashima M."/>
            <person name="Ueno N."/>
            <person name="Matsuda Y."/>
            <person name="Veenstra G.J."/>
            <person name="Fujiyama A."/>
            <person name="Harland R.M."/>
            <person name="Taira M."/>
            <person name="Rokhsar D.S."/>
        </authorList>
    </citation>
    <scope>NUCLEOTIDE SEQUENCE [LARGE SCALE GENOMIC DNA]</scope>
    <source>
        <strain evidence="3">J</strain>
    </source>
</reference>
<gene>
    <name evidence="2" type="ORF">XELAEV_18019081mg</name>
</gene>
<evidence type="ECO:0000256" key="1">
    <source>
        <dbReference type="SAM" id="SignalP"/>
    </source>
</evidence>
<name>A0A974DG26_XENLA</name>
<feature type="chain" id="PRO_5037906461" description="Secreted protein" evidence="1">
    <location>
        <begin position="17"/>
        <end position="93"/>
    </location>
</feature>
<evidence type="ECO:0000313" key="3">
    <source>
        <dbReference type="Proteomes" id="UP000694892"/>
    </source>
</evidence>
<dbReference type="AlphaFoldDB" id="A0A974DG26"/>
<proteinExistence type="predicted"/>
<sequence>MGLSACIVSCVPVIFALRYIRGAVPFYCAPDQRTNKRPGCPVGLPLDFTIHNKGTHNGLVLQLSLVCATCPFKQQRFYVLGNIAECFKGVAPL</sequence>
<protein>
    <recommendedName>
        <fullName evidence="4">Secreted protein</fullName>
    </recommendedName>
</protein>
<feature type="signal peptide" evidence="1">
    <location>
        <begin position="1"/>
        <end position="16"/>
    </location>
</feature>
<keyword evidence="1" id="KW-0732">Signal</keyword>
<evidence type="ECO:0000313" key="2">
    <source>
        <dbReference type="EMBL" id="OCT90465.1"/>
    </source>
</evidence>
<dbReference type="EMBL" id="CM004470">
    <property type="protein sequence ID" value="OCT90465.1"/>
    <property type="molecule type" value="Genomic_DNA"/>
</dbReference>
<dbReference type="Proteomes" id="UP000694892">
    <property type="component" value="Chromosome 3L"/>
</dbReference>